<dbReference type="Pfam" id="PF02517">
    <property type="entry name" value="Rce1-like"/>
    <property type="match status" value="1"/>
</dbReference>
<feature type="region of interest" description="Disordered" evidence="1">
    <location>
        <begin position="1"/>
        <end position="21"/>
    </location>
</feature>
<evidence type="ECO:0000256" key="2">
    <source>
        <dbReference type="SAM" id="Phobius"/>
    </source>
</evidence>
<accession>A0ABV9WYB5</accession>
<dbReference type="PANTHER" id="PTHR35797">
    <property type="entry name" value="PROTEASE-RELATED"/>
    <property type="match status" value="1"/>
</dbReference>
<keyword evidence="5" id="KW-1185">Reference proteome</keyword>
<evidence type="ECO:0000259" key="3">
    <source>
        <dbReference type="Pfam" id="PF02517"/>
    </source>
</evidence>
<dbReference type="GO" id="GO:0016787">
    <property type="term" value="F:hydrolase activity"/>
    <property type="evidence" value="ECO:0007669"/>
    <property type="project" value="UniProtKB-KW"/>
</dbReference>
<dbReference type="EMBL" id="JBHSJO010000001">
    <property type="protein sequence ID" value="MFC5018241.1"/>
    <property type="molecule type" value="Genomic_DNA"/>
</dbReference>
<reference evidence="5" key="1">
    <citation type="journal article" date="2019" name="Int. J. Syst. Evol. Microbiol.">
        <title>The Global Catalogue of Microorganisms (GCM) 10K type strain sequencing project: providing services to taxonomists for standard genome sequencing and annotation.</title>
        <authorList>
            <consortium name="The Broad Institute Genomics Platform"/>
            <consortium name="The Broad Institute Genome Sequencing Center for Infectious Disease"/>
            <person name="Wu L."/>
            <person name="Ma J."/>
        </authorList>
    </citation>
    <scope>NUCLEOTIDE SEQUENCE [LARGE SCALE GENOMIC DNA]</scope>
    <source>
        <strain evidence="5">CGMCC 4.1542</strain>
    </source>
</reference>
<evidence type="ECO:0000256" key="1">
    <source>
        <dbReference type="SAM" id="MobiDB-lite"/>
    </source>
</evidence>
<keyword evidence="4" id="KW-0378">Hydrolase</keyword>
<feature type="transmembrane region" description="Helical" evidence="2">
    <location>
        <begin position="139"/>
        <end position="162"/>
    </location>
</feature>
<comment type="caution">
    <text evidence="4">The sequence shown here is derived from an EMBL/GenBank/DDBJ whole genome shotgun (WGS) entry which is preliminary data.</text>
</comment>
<dbReference type="InterPro" id="IPR003675">
    <property type="entry name" value="Rce1/LyrA-like_dom"/>
</dbReference>
<keyword evidence="2" id="KW-0812">Transmembrane</keyword>
<feature type="transmembrane region" description="Helical" evidence="2">
    <location>
        <begin position="270"/>
        <end position="288"/>
    </location>
</feature>
<feature type="transmembrane region" description="Helical" evidence="2">
    <location>
        <begin position="213"/>
        <end position="234"/>
    </location>
</feature>
<evidence type="ECO:0000313" key="5">
    <source>
        <dbReference type="Proteomes" id="UP001595855"/>
    </source>
</evidence>
<feature type="transmembrane region" description="Helical" evidence="2">
    <location>
        <begin position="30"/>
        <end position="49"/>
    </location>
</feature>
<feature type="domain" description="CAAX prenyl protease 2/Lysostaphin resistance protein A-like" evidence="3">
    <location>
        <begin position="149"/>
        <end position="252"/>
    </location>
</feature>
<sequence length="305" mass="32712">MTTYAQSRAHTGGDDRAGGLRGSIRRAPTTWFFSLAFGLSWVAWTPYILGGNGLGVLGLTFPGGEAGGQLLGVLPGAYLGPVLSAFLVTAATEGRAGLRAWTGRMTKWRVDWRWYAAVIVAVPAVLTVTSIVLGGGTPVLPGAAVLAAFVPGLIVQMVTTGLAEEPGWRDFAMPILQRRHGALRATLVVGPLWGVWHLPLFLSDWGGYPDVPWWQPVEFIATTIAFSVVMTWVFNRTGQSLPLAMLLHVGVNNYFSIAWSDMFPRLSSGYTTHVFLLSSAVAATVLLISTRGRLGHEPAPDALRS</sequence>
<evidence type="ECO:0000313" key="4">
    <source>
        <dbReference type="EMBL" id="MFC5018241.1"/>
    </source>
</evidence>
<feature type="transmembrane region" description="Helical" evidence="2">
    <location>
        <begin position="241"/>
        <end position="258"/>
    </location>
</feature>
<dbReference type="PANTHER" id="PTHR35797:SF1">
    <property type="entry name" value="PROTEASE"/>
    <property type="match status" value="1"/>
</dbReference>
<dbReference type="InterPro" id="IPR042150">
    <property type="entry name" value="MmRce1-like"/>
</dbReference>
<gene>
    <name evidence="4" type="ORF">ACFPRC_25695</name>
</gene>
<dbReference type="Proteomes" id="UP001595855">
    <property type="component" value="Unassembled WGS sequence"/>
</dbReference>
<name>A0ABV9WYB5_9ACTN</name>
<dbReference type="RefSeq" id="WP_271415598.1">
    <property type="nucleotide sequence ID" value="NZ_BAAATN010000002.1"/>
</dbReference>
<proteinExistence type="predicted"/>
<dbReference type="EC" id="3.4.-.-" evidence="4"/>
<feature type="transmembrane region" description="Helical" evidence="2">
    <location>
        <begin position="112"/>
        <end position="133"/>
    </location>
</feature>
<organism evidence="4 5">
    <name type="scientific">Streptomyces lienomycini</name>
    <dbReference type="NCBI Taxonomy" id="284035"/>
    <lineage>
        <taxon>Bacteria</taxon>
        <taxon>Bacillati</taxon>
        <taxon>Actinomycetota</taxon>
        <taxon>Actinomycetes</taxon>
        <taxon>Kitasatosporales</taxon>
        <taxon>Streptomycetaceae</taxon>
        <taxon>Streptomyces</taxon>
    </lineage>
</organism>
<protein>
    <submittedName>
        <fullName evidence="4">CPBP family intramembrane glutamic endopeptidase</fullName>
        <ecNumber evidence="4">3.4.-.-</ecNumber>
    </submittedName>
</protein>
<feature type="transmembrane region" description="Helical" evidence="2">
    <location>
        <begin position="182"/>
        <end position="201"/>
    </location>
</feature>
<feature type="transmembrane region" description="Helical" evidence="2">
    <location>
        <begin position="69"/>
        <end position="91"/>
    </location>
</feature>
<keyword evidence="2" id="KW-1133">Transmembrane helix</keyword>
<keyword evidence="2" id="KW-0472">Membrane</keyword>